<evidence type="ECO:0000256" key="5">
    <source>
        <dbReference type="ARBA" id="ARBA00022617"/>
    </source>
</evidence>
<dbReference type="Proteomes" id="UP001215598">
    <property type="component" value="Unassembled WGS sequence"/>
</dbReference>
<dbReference type="GO" id="GO:0005506">
    <property type="term" value="F:iron ion binding"/>
    <property type="evidence" value="ECO:0007669"/>
    <property type="project" value="InterPro"/>
</dbReference>
<evidence type="ECO:0000256" key="7">
    <source>
        <dbReference type="ARBA" id="ARBA00022723"/>
    </source>
</evidence>
<protein>
    <submittedName>
        <fullName evidence="13">Cytochrome P450</fullName>
    </submittedName>
</protein>
<dbReference type="InterPro" id="IPR036396">
    <property type="entry name" value="Cyt_P450_sf"/>
</dbReference>
<keyword evidence="12" id="KW-0472">Membrane</keyword>
<accession>A0AAD7IQ39</accession>
<comment type="pathway">
    <text evidence="3">Secondary metabolite biosynthesis; terpenoid biosynthesis.</text>
</comment>
<name>A0AAD7IQ39_9AGAR</name>
<dbReference type="PRINTS" id="PR00385">
    <property type="entry name" value="P450"/>
</dbReference>
<evidence type="ECO:0000313" key="14">
    <source>
        <dbReference type="Proteomes" id="UP001215598"/>
    </source>
</evidence>
<keyword evidence="9" id="KW-0560">Oxidoreductase</keyword>
<dbReference type="InterPro" id="IPR050121">
    <property type="entry name" value="Cytochrome_P450_monoxygenase"/>
</dbReference>
<dbReference type="EMBL" id="JARKIB010000075">
    <property type="protein sequence ID" value="KAJ7747807.1"/>
    <property type="molecule type" value="Genomic_DNA"/>
</dbReference>
<dbReference type="Pfam" id="PF00067">
    <property type="entry name" value="p450"/>
    <property type="match status" value="1"/>
</dbReference>
<comment type="caution">
    <text evidence="13">The sequence shown here is derived from an EMBL/GenBank/DDBJ whole genome shotgun (WGS) entry which is preliminary data.</text>
</comment>
<dbReference type="GO" id="GO:0020037">
    <property type="term" value="F:heme binding"/>
    <property type="evidence" value="ECO:0007669"/>
    <property type="project" value="InterPro"/>
</dbReference>
<keyword evidence="11" id="KW-0503">Monooxygenase</keyword>
<comment type="cofactor">
    <cofactor evidence="1">
        <name>heme</name>
        <dbReference type="ChEBI" id="CHEBI:30413"/>
    </cofactor>
</comment>
<proteinExistence type="inferred from homology"/>
<dbReference type="GO" id="GO:0016020">
    <property type="term" value="C:membrane"/>
    <property type="evidence" value="ECO:0007669"/>
    <property type="project" value="UniProtKB-SubCell"/>
</dbReference>
<dbReference type="InterPro" id="IPR001128">
    <property type="entry name" value="Cyt_P450"/>
</dbReference>
<evidence type="ECO:0000256" key="3">
    <source>
        <dbReference type="ARBA" id="ARBA00004721"/>
    </source>
</evidence>
<sequence length="464" mass="51625">MDSYYLIPLLATASLYLMYRLAKKGYGELTSPLRFLPGPSGANFLLGHFRTLQVGETQYFTCAAEQSSPQNDSTINVKWREEFGANYQFRGLLNTGLLAVEMEEHRQQNPAFGVPQIRELTGILNQNSSLDETGEPNELNQALTRIFRSPEAQRQGMLRVIQASIPPFPGGKYISNARTTMTNIAKELLEDSKNAVRASGEEASSTPRDLLSLMVKSNMSKDIPQRLRLSDADVIAQIPTFFVAGHERPEFCSTATALALHALSIHPSVQSKLREELLSLGTDNPTMDELNSLPYLENVIRETMRLYPPVTFAIRIAMADDVIPLSRSYLDRNGRSHDSISVRKGTEIRIDIAAVHQDKDLWGDDTEDFRPSRWEKISEAASHIPSVWANLLSFLAGTYTDRTCIGFRFSLDEIPAFYPFEFEMAVPTSDIAFSATPVSRPTAKGREPAVTAGTAVFGGLMRHP</sequence>
<keyword evidence="8" id="KW-1133">Transmembrane helix</keyword>
<evidence type="ECO:0000256" key="12">
    <source>
        <dbReference type="ARBA" id="ARBA00023136"/>
    </source>
</evidence>
<evidence type="ECO:0000256" key="9">
    <source>
        <dbReference type="ARBA" id="ARBA00023002"/>
    </source>
</evidence>
<gene>
    <name evidence="13" type="ORF">B0H16DRAFT_1663592</name>
</gene>
<reference evidence="13" key="1">
    <citation type="submission" date="2023-03" db="EMBL/GenBank/DDBJ databases">
        <title>Massive genome expansion in bonnet fungi (Mycena s.s.) driven by repeated elements and novel gene families across ecological guilds.</title>
        <authorList>
            <consortium name="Lawrence Berkeley National Laboratory"/>
            <person name="Harder C.B."/>
            <person name="Miyauchi S."/>
            <person name="Viragh M."/>
            <person name="Kuo A."/>
            <person name="Thoen E."/>
            <person name="Andreopoulos B."/>
            <person name="Lu D."/>
            <person name="Skrede I."/>
            <person name="Drula E."/>
            <person name="Henrissat B."/>
            <person name="Morin E."/>
            <person name="Kohler A."/>
            <person name="Barry K."/>
            <person name="LaButti K."/>
            <person name="Morin E."/>
            <person name="Salamov A."/>
            <person name="Lipzen A."/>
            <person name="Mereny Z."/>
            <person name="Hegedus B."/>
            <person name="Baldrian P."/>
            <person name="Stursova M."/>
            <person name="Weitz H."/>
            <person name="Taylor A."/>
            <person name="Grigoriev I.V."/>
            <person name="Nagy L.G."/>
            <person name="Martin F."/>
            <person name="Kauserud H."/>
        </authorList>
    </citation>
    <scope>NUCLEOTIDE SEQUENCE</scope>
    <source>
        <strain evidence="13">CBHHK182m</strain>
    </source>
</reference>
<keyword evidence="10" id="KW-0408">Iron</keyword>
<comment type="subcellular location">
    <subcellularLocation>
        <location evidence="2">Membrane</location>
    </subcellularLocation>
</comment>
<keyword evidence="14" id="KW-1185">Reference proteome</keyword>
<keyword evidence="5" id="KW-0349">Heme</keyword>
<evidence type="ECO:0000256" key="1">
    <source>
        <dbReference type="ARBA" id="ARBA00001971"/>
    </source>
</evidence>
<keyword evidence="7" id="KW-0479">Metal-binding</keyword>
<evidence type="ECO:0000313" key="13">
    <source>
        <dbReference type="EMBL" id="KAJ7747807.1"/>
    </source>
</evidence>
<evidence type="ECO:0000256" key="10">
    <source>
        <dbReference type="ARBA" id="ARBA00023004"/>
    </source>
</evidence>
<organism evidence="13 14">
    <name type="scientific">Mycena metata</name>
    <dbReference type="NCBI Taxonomy" id="1033252"/>
    <lineage>
        <taxon>Eukaryota</taxon>
        <taxon>Fungi</taxon>
        <taxon>Dikarya</taxon>
        <taxon>Basidiomycota</taxon>
        <taxon>Agaricomycotina</taxon>
        <taxon>Agaricomycetes</taxon>
        <taxon>Agaricomycetidae</taxon>
        <taxon>Agaricales</taxon>
        <taxon>Marasmiineae</taxon>
        <taxon>Mycenaceae</taxon>
        <taxon>Mycena</taxon>
    </lineage>
</organism>
<dbReference type="Gene3D" id="1.10.630.10">
    <property type="entry name" value="Cytochrome P450"/>
    <property type="match status" value="1"/>
</dbReference>
<comment type="similarity">
    <text evidence="4">Belongs to the cytochrome P450 family.</text>
</comment>
<dbReference type="GO" id="GO:0004497">
    <property type="term" value="F:monooxygenase activity"/>
    <property type="evidence" value="ECO:0007669"/>
    <property type="project" value="UniProtKB-KW"/>
</dbReference>
<dbReference type="AlphaFoldDB" id="A0AAD7IQ39"/>
<evidence type="ECO:0000256" key="11">
    <source>
        <dbReference type="ARBA" id="ARBA00023033"/>
    </source>
</evidence>
<dbReference type="SUPFAM" id="SSF48264">
    <property type="entry name" value="Cytochrome P450"/>
    <property type="match status" value="1"/>
</dbReference>
<keyword evidence="6" id="KW-0812">Transmembrane</keyword>
<dbReference type="GO" id="GO:0016705">
    <property type="term" value="F:oxidoreductase activity, acting on paired donors, with incorporation or reduction of molecular oxygen"/>
    <property type="evidence" value="ECO:0007669"/>
    <property type="project" value="InterPro"/>
</dbReference>
<dbReference type="PANTHER" id="PTHR24305">
    <property type="entry name" value="CYTOCHROME P450"/>
    <property type="match status" value="1"/>
</dbReference>
<evidence type="ECO:0000256" key="2">
    <source>
        <dbReference type="ARBA" id="ARBA00004370"/>
    </source>
</evidence>
<dbReference type="PANTHER" id="PTHR24305:SF166">
    <property type="entry name" value="CYTOCHROME P450 12A4, MITOCHONDRIAL-RELATED"/>
    <property type="match status" value="1"/>
</dbReference>
<evidence type="ECO:0000256" key="8">
    <source>
        <dbReference type="ARBA" id="ARBA00022989"/>
    </source>
</evidence>
<evidence type="ECO:0000256" key="6">
    <source>
        <dbReference type="ARBA" id="ARBA00022692"/>
    </source>
</evidence>
<evidence type="ECO:0000256" key="4">
    <source>
        <dbReference type="ARBA" id="ARBA00010617"/>
    </source>
</evidence>